<dbReference type="SUPFAM" id="SSF103481">
    <property type="entry name" value="Multidrug resistance efflux transporter EmrE"/>
    <property type="match status" value="1"/>
</dbReference>
<name>A0A4V3AXY5_9MYCO</name>
<dbReference type="PANTHER" id="PTHR40761:SF1">
    <property type="entry name" value="CONSERVED INTEGRAL MEMBRANE ALANINE VALINE AND LEUCINE RICH PROTEIN-RELATED"/>
    <property type="match status" value="1"/>
</dbReference>
<dbReference type="InterPro" id="IPR037185">
    <property type="entry name" value="EmrE-like"/>
</dbReference>
<dbReference type="Proteomes" id="UP001229081">
    <property type="component" value="Unassembled WGS sequence"/>
</dbReference>
<gene>
    <name evidence="2" type="ORF">QXL92_13230</name>
</gene>
<accession>A0A4V3AXY5</accession>
<feature type="transmembrane region" description="Helical" evidence="1">
    <location>
        <begin position="139"/>
        <end position="161"/>
    </location>
</feature>
<feature type="transmembrane region" description="Helical" evidence="1">
    <location>
        <begin position="6"/>
        <end position="29"/>
    </location>
</feature>
<dbReference type="NCBIfam" id="NF038012">
    <property type="entry name" value="DMT_1"/>
    <property type="match status" value="1"/>
</dbReference>
<dbReference type="EMBL" id="JAUFSA010000001">
    <property type="protein sequence ID" value="MDP7735705.1"/>
    <property type="molecule type" value="Genomic_DNA"/>
</dbReference>
<organism evidence="2 3">
    <name type="scientific">Mycobacterium paragordonae</name>
    <dbReference type="NCBI Taxonomy" id="1389713"/>
    <lineage>
        <taxon>Bacteria</taxon>
        <taxon>Bacillati</taxon>
        <taxon>Actinomycetota</taxon>
        <taxon>Actinomycetes</taxon>
        <taxon>Mycobacteriales</taxon>
        <taxon>Mycobacteriaceae</taxon>
        <taxon>Mycobacterium</taxon>
    </lineage>
</organism>
<reference evidence="2" key="1">
    <citation type="submission" date="2023-06" db="EMBL/GenBank/DDBJ databases">
        <title>Identification of two novel mycobacterium reveal diversities and complexities of Mycobacterium gordonae clade.</title>
        <authorList>
            <person name="Matsumoto Y."/>
            <person name="Nakamura S."/>
            <person name="Motooka D."/>
            <person name="Fukushima K."/>
        </authorList>
    </citation>
    <scope>NUCLEOTIDE SEQUENCE</scope>
    <source>
        <strain evidence="2">TY812</strain>
    </source>
</reference>
<sequence length="313" mass="32069">MGNVDYGVEYATLLALVAALLAGVSYVILQRSAQQVTEEQVGHLALFHLSLRHVQWWLGSLAALGSFVFQALALTMGSVVLVQSLQATALLFALPIDARLMHHRCTAKEWMWAILLAAAVAVIVLAGDPTAGYARAPLHTWVVVAAVMVPGLLLCVLGARLASGTTSAVLLALGSAAALAVFTVLTKGVVAELGKGFEQVARAPELYAWIAVLPIGLMLQQSALRHGVLTATLPTITVSRPVIASVLGVTVLGEVVHAGEGQVLTLAAAVTVVIVATVALARDEAAMLAPSHGGVETAGQLAVSGPGRPGGGG</sequence>
<evidence type="ECO:0000313" key="2">
    <source>
        <dbReference type="EMBL" id="MDP7735705.1"/>
    </source>
</evidence>
<feature type="transmembrane region" description="Helical" evidence="1">
    <location>
        <begin position="168"/>
        <end position="186"/>
    </location>
</feature>
<keyword evidence="1" id="KW-0472">Membrane</keyword>
<dbReference type="PANTHER" id="PTHR40761">
    <property type="entry name" value="CONSERVED INTEGRAL MEMBRANE ALANINE VALINE AND LEUCINE RICH PROTEIN-RELATED"/>
    <property type="match status" value="1"/>
</dbReference>
<feature type="transmembrane region" description="Helical" evidence="1">
    <location>
        <begin position="206"/>
        <end position="224"/>
    </location>
</feature>
<comment type="caution">
    <text evidence="2">The sequence shown here is derived from an EMBL/GenBank/DDBJ whole genome shotgun (WGS) entry which is preliminary data.</text>
</comment>
<keyword evidence="1" id="KW-1133">Transmembrane helix</keyword>
<protein>
    <submittedName>
        <fullName evidence="2">DMT family transporter</fullName>
    </submittedName>
</protein>
<feature type="transmembrane region" description="Helical" evidence="1">
    <location>
        <begin position="263"/>
        <end position="281"/>
    </location>
</feature>
<evidence type="ECO:0000256" key="1">
    <source>
        <dbReference type="SAM" id="Phobius"/>
    </source>
</evidence>
<dbReference type="AlphaFoldDB" id="A0A4V3AXY5"/>
<feature type="transmembrane region" description="Helical" evidence="1">
    <location>
        <begin position="110"/>
        <end position="127"/>
    </location>
</feature>
<feature type="transmembrane region" description="Helical" evidence="1">
    <location>
        <begin position="236"/>
        <end position="257"/>
    </location>
</feature>
<feature type="transmembrane region" description="Helical" evidence="1">
    <location>
        <begin position="56"/>
        <end position="74"/>
    </location>
</feature>
<proteinExistence type="predicted"/>
<dbReference type="RefSeq" id="WP_133435340.1">
    <property type="nucleotide sequence ID" value="NZ_JAUFSA010000001.1"/>
</dbReference>
<evidence type="ECO:0000313" key="3">
    <source>
        <dbReference type="Proteomes" id="UP001229081"/>
    </source>
</evidence>
<keyword evidence="1" id="KW-0812">Transmembrane</keyword>